<sequence>MHKIIRSSQKAFLGLALLVSATSCVKVQSNCHPQVQTPRNSNEIGVYTSQPTFRSFRETVKYEAIGSNITSFERVLERVKNQARRDGCEALVNVRFSKQPIGSGRFSSAFPKVEAVGVVFED</sequence>
<dbReference type="PROSITE" id="PS51257">
    <property type="entry name" value="PROKAR_LIPOPROTEIN"/>
    <property type="match status" value="1"/>
</dbReference>
<name>A0A6J4LI63_9SPHI</name>
<gene>
    <name evidence="2" type="ORF">AVDCRST_MAG56-7479</name>
</gene>
<feature type="signal peptide" evidence="1">
    <location>
        <begin position="1"/>
        <end position="21"/>
    </location>
</feature>
<dbReference type="AlphaFoldDB" id="A0A6J4LI63"/>
<organism evidence="2">
    <name type="scientific">uncultured Cytophagales bacterium</name>
    <dbReference type="NCBI Taxonomy" id="158755"/>
    <lineage>
        <taxon>Bacteria</taxon>
        <taxon>Pseudomonadati</taxon>
        <taxon>Bacteroidota</taxon>
        <taxon>Sphingobacteriia</taxon>
        <taxon>Sphingobacteriales</taxon>
        <taxon>environmental samples</taxon>
    </lineage>
</organism>
<feature type="chain" id="PRO_5026910965" description="Heavy metal-binding domain-containing protein" evidence="1">
    <location>
        <begin position="22"/>
        <end position="122"/>
    </location>
</feature>
<accession>A0A6J4LI63</accession>
<keyword evidence="1" id="KW-0732">Signal</keyword>
<evidence type="ECO:0000313" key="2">
    <source>
        <dbReference type="EMBL" id="CAA9332880.1"/>
    </source>
</evidence>
<protein>
    <recommendedName>
        <fullName evidence="3">Heavy metal-binding domain-containing protein</fullName>
    </recommendedName>
</protein>
<proteinExistence type="predicted"/>
<reference evidence="2" key="1">
    <citation type="submission" date="2020-02" db="EMBL/GenBank/DDBJ databases">
        <authorList>
            <person name="Meier V. D."/>
        </authorList>
    </citation>
    <scope>NUCLEOTIDE SEQUENCE</scope>
    <source>
        <strain evidence="2">AVDCRST_MAG56</strain>
    </source>
</reference>
<evidence type="ECO:0000256" key="1">
    <source>
        <dbReference type="SAM" id="SignalP"/>
    </source>
</evidence>
<evidence type="ECO:0008006" key="3">
    <source>
        <dbReference type="Google" id="ProtNLM"/>
    </source>
</evidence>
<dbReference type="EMBL" id="CADCTQ010000625">
    <property type="protein sequence ID" value="CAA9332880.1"/>
    <property type="molecule type" value="Genomic_DNA"/>
</dbReference>